<accession>A0A6A5VF84</accession>
<sequence length="84" mass="9351">MCFYHAYNHRCGHTEMVFIQLCASGQMIQRRCPRGQEGIILTTVNVEHPCSGCPKKVCSTLCLKRGQILNLPSVTGALGRRAYP</sequence>
<name>A0A6A5VF84_9PLEO</name>
<reference evidence="1" key="1">
    <citation type="journal article" date="2020" name="Stud. Mycol.">
        <title>101 Dothideomycetes genomes: a test case for predicting lifestyles and emergence of pathogens.</title>
        <authorList>
            <person name="Haridas S."/>
            <person name="Albert R."/>
            <person name="Binder M."/>
            <person name="Bloem J."/>
            <person name="Labutti K."/>
            <person name="Salamov A."/>
            <person name="Andreopoulos B."/>
            <person name="Baker S."/>
            <person name="Barry K."/>
            <person name="Bills G."/>
            <person name="Bluhm B."/>
            <person name="Cannon C."/>
            <person name="Castanera R."/>
            <person name="Culley D."/>
            <person name="Daum C."/>
            <person name="Ezra D."/>
            <person name="Gonzalez J."/>
            <person name="Henrissat B."/>
            <person name="Kuo A."/>
            <person name="Liang C."/>
            <person name="Lipzen A."/>
            <person name="Lutzoni F."/>
            <person name="Magnuson J."/>
            <person name="Mondo S."/>
            <person name="Nolan M."/>
            <person name="Ohm R."/>
            <person name="Pangilinan J."/>
            <person name="Park H.-J."/>
            <person name="Ramirez L."/>
            <person name="Alfaro M."/>
            <person name="Sun H."/>
            <person name="Tritt A."/>
            <person name="Yoshinaga Y."/>
            <person name="Zwiers L.-H."/>
            <person name="Turgeon B."/>
            <person name="Goodwin S."/>
            <person name="Spatafora J."/>
            <person name="Crous P."/>
            <person name="Grigoriev I."/>
        </authorList>
    </citation>
    <scope>NUCLEOTIDE SEQUENCE</scope>
    <source>
        <strain evidence="1">CBS 107.79</strain>
    </source>
</reference>
<evidence type="ECO:0000313" key="2">
    <source>
        <dbReference type="Proteomes" id="UP000800036"/>
    </source>
</evidence>
<dbReference type="OrthoDB" id="3699805at2759"/>
<evidence type="ECO:0000313" key="1">
    <source>
        <dbReference type="EMBL" id="KAF1975039.1"/>
    </source>
</evidence>
<dbReference type="EMBL" id="ML976672">
    <property type="protein sequence ID" value="KAF1975039.1"/>
    <property type="molecule type" value="Genomic_DNA"/>
</dbReference>
<protein>
    <submittedName>
        <fullName evidence="1">Uncharacterized protein</fullName>
    </submittedName>
</protein>
<dbReference type="Proteomes" id="UP000800036">
    <property type="component" value="Unassembled WGS sequence"/>
</dbReference>
<proteinExistence type="predicted"/>
<dbReference type="AlphaFoldDB" id="A0A6A5VF84"/>
<gene>
    <name evidence="1" type="ORF">BU23DRAFT_459519</name>
</gene>
<keyword evidence="2" id="KW-1185">Reference proteome</keyword>
<organism evidence="1 2">
    <name type="scientific">Bimuria novae-zelandiae CBS 107.79</name>
    <dbReference type="NCBI Taxonomy" id="1447943"/>
    <lineage>
        <taxon>Eukaryota</taxon>
        <taxon>Fungi</taxon>
        <taxon>Dikarya</taxon>
        <taxon>Ascomycota</taxon>
        <taxon>Pezizomycotina</taxon>
        <taxon>Dothideomycetes</taxon>
        <taxon>Pleosporomycetidae</taxon>
        <taxon>Pleosporales</taxon>
        <taxon>Massarineae</taxon>
        <taxon>Didymosphaeriaceae</taxon>
        <taxon>Bimuria</taxon>
    </lineage>
</organism>